<comment type="caution">
    <text evidence="2">The sequence shown here is derived from an EMBL/GenBank/DDBJ whole genome shotgun (WGS) entry which is preliminary data.</text>
</comment>
<name>A0A1W0X0T0_HYPEX</name>
<accession>A0A1W0X0T0</accession>
<feature type="transmembrane region" description="Helical" evidence="1">
    <location>
        <begin position="6"/>
        <end position="27"/>
    </location>
</feature>
<evidence type="ECO:0000313" key="3">
    <source>
        <dbReference type="Proteomes" id="UP000192578"/>
    </source>
</evidence>
<dbReference type="AlphaFoldDB" id="A0A1W0X0T0"/>
<reference evidence="3" key="1">
    <citation type="submission" date="2017-01" db="EMBL/GenBank/DDBJ databases">
        <title>Comparative genomics of anhydrobiosis in the tardigrade Hypsibius dujardini.</title>
        <authorList>
            <person name="Yoshida Y."/>
            <person name="Koutsovoulos G."/>
            <person name="Laetsch D."/>
            <person name="Stevens L."/>
            <person name="Kumar S."/>
            <person name="Horikawa D."/>
            <person name="Ishino K."/>
            <person name="Komine S."/>
            <person name="Tomita M."/>
            <person name="Blaxter M."/>
            <person name="Arakawa K."/>
        </authorList>
    </citation>
    <scope>NUCLEOTIDE SEQUENCE [LARGE SCALE GENOMIC DNA]</scope>
    <source>
        <strain evidence="3">Z151</strain>
    </source>
</reference>
<dbReference type="EMBL" id="MTYJ01000025">
    <property type="protein sequence ID" value="OQV21089.1"/>
    <property type="molecule type" value="Genomic_DNA"/>
</dbReference>
<proteinExistence type="predicted"/>
<dbReference type="OrthoDB" id="1920692at2759"/>
<protein>
    <submittedName>
        <fullName evidence="2">Uncharacterized protein</fullName>
    </submittedName>
</protein>
<keyword evidence="1" id="KW-0812">Transmembrane</keyword>
<sequence length="83" mass="9543">MWYEILLPSGIIMACLAAPWYTSYYTNKLILGKSCRRPRLDWHDKFAFDRDEQLTGFSHDTLGLDAIPDEPLRRGDLPSASQP</sequence>
<keyword evidence="1" id="KW-1133">Transmembrane helix</keyword>
<evidence type="ECO:0000256" key="1">
    <source>
        <dbReference type="SAM" id="Phobius"/>
    </source>
</evidence>
<keyword evidence="3" id="KW-1185">Reference proteome</keyword>
<organism evidence="2 3">
    <name type="scientific">Hypsibius exemplaris</name>
    <name type="common">Freshwater tardigrade</name>
    <dbReference type="NCBI Taxonomy" id="2072580"/>
    <lineage>
        <taxon>Eukaryota</taxon>
        <taxon>Metazoa</taxon>
        <taxon>Ecdysozoa</taxon>
        <taxon>Tardigrada</taxon>
        <taxon>Eutardigrada</taxon>
        <taxon>Parachela</taxon>
        <taxon>Hypsibioidea</taxon>
        <taxon>Hypsibiidae</taxon>
        <taxon>Hypsibius</taxon>
    </lineage>
</organism>
<evidence type="ECO:0000313" key="2">
    <source>
        <dbReference type="EMBL" id="OQV21089.1"/>
    </source>
</evidence>
<dbReference type="Proteomes" id="UP000192578">
    <property type="component" value="Unassembled WGS sequence"/>
</dbReference>
<dbReference type="InterPro" id="IPR017384">
    <property type="entry name" value="NADH_Ub_cplx-1_asu_su-1"/>
</dbReference>
<dbReference type="Pfam" id="PF15879">
    <property type="entry name" value="MWFE"/>
    <property type="match status" value="1"/>
</dbReference>
<gene>
    <name evidence="2" type="ORF">BV898_04853</name>
</gene>
<keyword evidence="1" id="KW-0472">Membrane</keyword>